<dbReference type="GO" id="GO:0016747">
    <property type="term" value="F:acyltransferase activity, transferring groups other than amino-acyl groups"/>
    <property type="evidence" value="ECO:0007669"/>
    <property type="project" value="InterPro"/>
</dbReference>
<dbReference type="AlphaFoldDB" id="A0A1H3LSE0"/>
<feature type="domain" description="N-acetyltransferase" evidence="7">
    <location>
        <begin position="736"/>
        <end position="894"/>
    </location>
</feature>
<feature type="domain" description="ATP-grasp" evidence="6">
    <location>
        <begin position="495"/>
        <end position="531"/>
    </location>
</feature>
<dbReference type="Pfam" id="PF13380">
    <property type="entry name" value="CoA_binding_2"/>
    <property type="match status" value="1"/>
</dbReference>
<dbReference type="InterPro" id="IPR043938">
    <property type="entry name" value="Ligase_CoA_dom"/>
</dbReference>
<evidence type="ECO:0000259" key="6">
    <source>
        <dbReference type="PROSITE" id="PS50975"/>
    </source>
</evidence>
<dbReference type="SMART" id="SM00881">
    <property type="entry name" value="CoA_binding"/>
    <property type="match status" value="1"/>
</dbReference>
<keyword evidence="2 5" id="KW-0547">Nucleotide-binding</keyword>
<dbReference type="Gene3D" id="3.40.50.261">
    <property type="entry name" value="Succinyl-CoA synthetase domains"/>
    <property type="match status" value="2"/>
</dbReference>
<dbReference type="RefSeq" id="WP_218132820.1">
    <property type="nucleotide sequence ID" value="NZ_FNOY01000052.1"/>
</dbReference>
<sequence length="904" mass="98959">MKKQLDSIFKPKVIAFIGASEKEGSVGAAMMNNLFNGGFKGKIYPVNPKRKTVLGVPAHKNIKQLSEQADLAIIATPARTVPQVVEECGEAGVGGLLIITAGFKEAGEAGQQMLAQILASCQKYGMRIIGPNCLGFISSELGINASFATKMAGKGNIAFISQSGALCTSILDWAQDQNVGFSHFVSIGSMVDVGFAELIDYFGMDAATSSILIYMETLKDARKFMSAARAFARSKPIIILKAGKSQEGGRATLSHTGSIAGNDAAFDAAFQRAGIIRVDTIAQLFNCAQALAMQPRPKGNRLAIVTNAGGPGVLSTDYLITRGGRLAQLSEKTMQRLDECLPPSWSHGNPVDVLGDADAETYHKALDACLADSHVDGVLAILTTQAVTQPVDTARAAVKIAANYHKPVLAVWMGESDVAEARQVLEAGKIPNYRYPESAVDVFLKMWLYSRNLELLYETPEEAPQQFTPRKDAAWRLIRQALSESRKHLTENEAKALLACYAIPTGAGKLASSEEEAAEFAARIGFPVAMKIVSPDVLHKTDVGGVKLNIPDRVAAKAAYQALMTSVLGHMPEAVIHGVLIEAMVKKPFELLIGAKKDPIFGPVIAFGSGGVAVEVLRDTQLGLPPLNMRLAYRIIEGIRIFPLLKGYRNLPGVDLEDLAFTLTKFSHLLVDFPEIREVDINPYVADHESGIALDARVVLDPFQPRRRGHPHDHLVISPYPGKYTKHIKLRNGMDAVLRPIRPEDEPLETRMFENLSDESIAFRFFGYVPRVDHNFLTRFTHIDYDREMAIVAEIQQDGQKHMAGVVRIIADAWGESAEYAIVVADHWQGLEIGSNMTDYILEIARDKGIARIYATMLASNQRMIHMLEKRGFKMTREDRETFHAELDLENAMPFAAELPFQPI</sequence>
<dbReference type="GO" id="GO:0046872">
    <property type="term" value="F:metal ion binding"/>
    <property type="evidence" value="ECO:0007669"/>
    <property type="project" value="InterPro"/>
</dbReference>
<dbReference type="FunFam" id="3.30.1490.20:FF:000020">
    <property type="entry name" value="Protein lysine acetyltransferase"/>
    <property type="match status" value="1"/>
</dbReference>
<keyword evidence="8" id="KW-0808">Transferase</keyword>
<dbReference type="Pfam" id="PF13549">
    <property type="entry name" value="ATP-grasp_5"/>
    <property type="match status" value="1"/>
</dbReference>
<evidence type="ECO:0000256" key="4">
    <source>
        <dbReference type="ARBA" id="ARBA00060888"/>
    </source>
</evidence>
<dbReference type="PANTHER" id="PTHR43334:SF1">
    <property type="entry name" value="3-HYDROXYPROPIONATE--COA LIGASE [ADP-FORMING]"/>
    <property type="match status" value="1"/>
</dbReference>
<dbReference type="SUPFAM" id="SSF51735">
    <property type="entry name" value="NAD(P)-binding Rossmann-fold domains"/>
    <property type="match status" value="1"/>
</dbReference>
<dbReference type="Proteomes" id="UP000198640">
    <property type="component" value="Unassembled WGS sequence"/>
</dbReference>
<dbReference type="PANTHER" id="PTHR43334">
    <property type="entry name" value="ACETATE--COA LIGASE [ADP-FORMING]"/>
    <property type="match status" value="1"/>
</dbReference>
<dbReference type="Gene3D" id="3.30.470.20">
    <property type="entry name" value="ATP-grasp fold, B domain"/>
    <property type="match status" value="1"/>
</dbReference>
<dbReference type="InterPro" id="IPR016181">
    <property type="entry name" value="Acyl_CoA_acyltransferase"/>
</dbReference>
<dbReference type="SUPFAM" id="SSF56059">
    <property type="entry name" value="Glutathione synthetase ATP-binding domain-like"/>
    <property type="match status" value="1"/>
</dbReference>
<dbReference type="Gene3D" id="3.40.630.30">
    <property type="match status" value="1"/>
</dbReference>
<name>A0A1H3LSE0_9PROT</name>
<evidence type="ECO:0000259" key="7">
    <source>
        <dbReference type="PROSITE" id="PS51186"/>
    </source>
</evidence>
<dbReference type="InterPro" id="IPR014089">
    <property type="entry name" value="AcCoA-synth-alpha"/>
</dbReference>
<evidence type="ECO:0000256" key="3">
    <source>
        <dbReference type="ARBA" id="ARBA00022840"/>
    </source>
</evidence>
<organism evidence="8 9">
    <name type="scientific">Nitrosomonas halophila</name>
    <dbReference type="NCBI Taxonomy" id="44576"/>
    <lineage>
        <taxon>Bacteria</taxon>
        <taxon>Pseudomonadati</taxon>
        <taxon>Pseudomonadota</taxon>
        <taxon>Betaproteobacteria</taxon>
        <taxon>Nitrosomonadales</taxon>
        <taxon>Nitrosomonadaceae</taxon>
        <taxon>Nitrosomonas</taxon>
    </lineage>
</organism>
<dbReference type="PROSITE" id="PS51186">
    <property type="entry name" value="GNAT"/>
    <property type="match status" value="1"/>
</dbReference>
<dbReference type="Pfam" id="PF00583">
    <property type="entry name" value="Acetyltransf_1"/>
    <property type="match status" value="1"/>
</dbReference>
<gene>
    <name evidence="8" type="ORF">SAMN05421881_105215</name>
</gene>
<evidence type="ECO:0000256" key="5">
    <source>
        <dbReference type="PROSITE-ProRule" id="PRU00409"/>
    </source>
</evidence>
<evidence type="ECO:0000313" key="9">
    <source>
        <dbReference type="Proteomes" id="UP000198640"/>
    </source>
</evidence>
<evidence type="ECO:0000256" key="2">
    <source>
        <dbReference type="ARBA" id="ARBA00022741"/>
    </source>
</evidence>
<proteinExistence type="inferred from homology"/>
<dbReference type="GO" id="GO:0005524">
    <property type="term" value="F:ATP binding"/>
    <property type="evidence" value="ECO:0007669"/>
    <property type="project" value="UniProtKB-UniRule"/>
</dbReference>
<dbReference type="PROSITE" id="PS50975">
    <property type="entry name" value="ATP_GRASP"/>
    <property type="match status" value="1"/>
</dbReference>
<dbReference type="Pfam" id="PF13607">
    <property type="entry name" value="Succ_CoA_lig"/>
    <property type="match status" value="1"/>
</dbReference>
<keyword evidence="9" id="KW-1185">Reference proteome</keyword>
<dbReference type="InterPro" id="IPR013815">
    <property type="entry name" value="ATP_grasp_subdomain_1"/>
</dbReference>
<dbReference type="InterPro" id="IPR011761">
    <property type="entry name" value="ATP-grasp"/>
</dbReference>
<reference evidence="8 9" key="1">
    <citation type="submission" date="2016-10" db="EMBL/GenBank/DDBJ databases">
        <authorList>
            <person name="de Groot N.N."/>
        </authorList>
    </citation>
    <scope>NUCLEOTIDE SEQUENCE [LARGE SCALE GENOMIC DNA]</scope>
    <source>
        <strain evidence="8 9">Nm1</strain>
    </source>
</reference>
<dbReference type="NCBIfam" id="TIGR02717">
    <property type="entry name" value="AcCoA-syn-alpha"/>
    <property type="match status" value="1"/>
</dbReference>
<dbReference type="GO" id="GO:0043758">
    <property type="term" value="F:acetate-CoA ligase (ADP-forming) activity"/>
    <property type="evidence" value="ECO:0007669"/>
    <property type="project" value="InterPro"/>
</dbReference>
<keyword evidence="1" id="KW-0436">Ligase</keyword>
<evidence type="ECO:0000313" key="8">
    <source>
        <dbReference type="EMBL" id="SDY67352.1"/>
    </source>
</evidence>
<dbReference type="Gene3D" id="3.40.50.720">
    <property type="entry name" value="NAD(P)-binding Rossmann-like Domain"/>
    <property type="match status" value="1"/>
</dbReference>
<dbReference type="InterPro" id="IPR000182">
    <property type="entry name" value="GNAT_dom"/>
</dbReference>
<dbReference type="Pfam" id="PF19045">
    <property type="entry name" value="Ligase_CoA_2"/>
    <property type="match status" value="1"/>
</dbReference>
<dbReference type="STRING" id="44576.SAMN05421881_105215"/>
<dbReference type="InterPro" id="IPR032875">
    <property type="entry name" value="Succ_CoA_lig_flav_dom"/>
</dbReference>
<dbReference type="InterPro" id="IPR016102">
    <property type="entry name" value="Succinyl-CoA_synth-like"/>
</dbReference>
<dbReference type="SUPFAM" id="SSF52210">
    <property type="entry name" value="Succinyl-CoA synthetase domains"/>
    <property type="match status" value="2"/>
</dbReference>
<dbReference type="InterPro" id="IPR051538">
    <property type="entry name" value="Acyl-CoA_Synth/Transferase"/>
</dbReference>
<dbReference type="InterPro" id="IPR003781">
    <property type="entry name" value="CoA-bd"/>
</dbReference>
<accession>A0A1H3LSE0</accession>
<comment type="similarity">
    <text evidence="4">In the N-terminal section; belongs to the acetate CoA ligase alpha subunit family.</text>
</comment>
<protein>
    <submittedName>
        <fullName evidence="8">Acetyltransferase</fullName>
    </submittedName>
</protein>
<keyword evidence="3 5" id="KW-0067">ATP-binding</keyword>
<evidence type="ECO:0000256" key="1">
    <source>
        <dbReference type="ARBA" id="ARBA00022598"/>
    </source>
</evidence>
<dbReference type="SUPFAM" id="SSF55729">
    <property type="entry name" value="Acyl-CoA N-acyltransferases (Nat)"/>
    <property type="match status" value="1"/>
</dbReference>
<dbReference type="InterPro" id="IPR036291">
    <property type="entry name" value="NAD(P)-bd_dom_sf"/>
</dbReference>
<dbReference type="EMBL" id="FNOY01000052">
    <property type="protein sequence ID" value="SDY67352.1"/>
    <property type="molecule type" value="Genomic_DNA"/>
</dbReference>
<dbReference type="Gene3D" id="3.30.1490.20">
    <property type="entry name" value="ATP-grasp fold, A domain"/>
    <property type="match status" value="1"/>
</dbReference>